<evidence type="ECO:0000259" key="1">
    <source>
        <dbReference type="PROSITE" id="PS50995"/>
    </source>
</evidence>
<dbReference type="GO" id="GO:0006950">
    <property type="term" value="P:response to stress"/>
    <property type="evidence" value="ECO:0007669"/>
    <property type="project" value="TreeGrafter"/>
</dbReference>
<dbReference type="InterPro" id="IPR036390">
    <property type="entry name" value="WH_DNA-bd_sf"/>
</dbReference>
<sequence length="152" mass="16941">MAKATKPQRGKLSDSAVHQLRRASQALSAIWQLQLPELTPPQFAVLFTLAEHEELSQTELGALISLDASTLTPLLDRLEGRDLISKTIDPTNRRRRRISITATGQQQLTRAYAQVTKTHEWISEVLGEVKARELVDTLRTLGDASRGYTLPT</sequence>
<dbReference type="SMART" id="SM00347">
    <property type="entry name" value="HTH_MARR"/>
    <property type="match status" value="1"/>
</dbReference>
<reference evidence="2 3" key="1">
    <citation type="submission" date="2016-10" db="EMBL/GenBank/DDBJ databases">
        <title>Evaluation of Human, Veterinary and Environmental Mycobacterium chelonae Isolates by Core Genome Phylogenomic Analysis, Targeted Gene Comparison, and Anti-microbial Susceptibility Patterns: A Tale of Mistaken Identities.</title>
        <authorList>
            <person name="Fogelson S.B."/>
            <person name="Camus A.C."/>
            <person name="Lorenz W."/>
            <person name="Vasireddy R."/>
            <person name="Vasireddy S."/>
            <person name="Smith T."/>
            <person name="Brown-Elliott B.A."/>
            <person name="Wallace R.J.Jr."/>
            <person name="Hasan N.A."/>
            <person name="Reischl U."/>
            <person name="Sanchez S."/>
        </authorList>
    </citation>
    <scope>NUCLEOTIDE SEQUENCE [LARGE SCALE GENOMIC DNA]</scope>
    <source>
        <strain evidence="2 3">1559</strain>
    </source>
</reference>
<gene>
    <name evidence="2" type="ORF">BKG76_11420</name>
</gene>
<accession>A0A1S1L358</accession>
<dbReference type="PANTHER" id="PTHR33164:SF95">
    <property type="entry name" value="TRANSCRIPTIONAL REGULATOR"/>
    <property type="match status" value="1"/>
</dbReference>
<dbReference type="PANTHER" id="PTHR33164">
    <property type="entry name" value="TRANSCRIPTIONAL REGULATOR, MARR FAMILY"/>
    <property type="match status" value="1"/>
</dbReference>
<evidence type="ECO:0000313" key="2">
    <source>
        <dbReference type="EMBL" id="OHU21274.1"/>
    </source>
</evidence>
<dbReference type="Pfam" id="PF01047">
    <property type="entry name" value="MarR"/>
    <property type="match status" value="1"/>
</dbReference>
<dbReference type="InterPro" id="IPR036388">
    <property type="entry name" value="WH-like_DNA-bd_sf"/>
</dbReference>
<dbReference type="OrthoDB" id="9806864at2"/>
<name>A0A1S1L358_9MYCO</name>
<dbReference type="PRINTS" id="PR00598">
    <property type="entry name" value="HTHMARR"/>
</dbReference>
<dbReference type="Proteomes" id="UP000179616">
    <property type="component" value="Unassembled WGS sequence"/>
</dbReference>
<organism evidence="2 3">
    <name type="scientific">Mycobacteroides franklinii</name>
    <dbReference type="NCBI Taxonomy" id="948102"/>
    <lineage>
        <taxon>Bacteria</taxon>
        <taxon>Bacillati</taxon>
        <taxon>Actinomycetota</taxon>
        <taxon>Actinomycetes</taxon>
        <taxon>Mycobacteriales</taxon>
        <taxon>Mycobacteriaceae</taxon>
        <taxon>Mycobacteroides</taxon>
    </lineage>
</organism>
<dbReference type="AlphaFoldDB" id="A0A1S1L358"/>
<dbReference type="PROSITE" id="PS50995">
    <property type="entry name" value="HTH_MARR_2"/>
    <property type="match status" value="1"/>
</dbReference>
<dbReference type="EMBL" id="MLIK01000019">
    <property type="protein sequence ID" value="OHU21274.1"/>
    <property type="molecule type" value="Genomic_DNA"/>
</dbReference>
<dbReference type="InterPro" id="IPR000835">
    <property type="entry name" value="HTH_MarR-typ"/>
</dbReference>
<evidence type="ECO:0000313" key="3">
    <source>
        <dbReference type="Proteomes" id="UP000179616"/>
    </source>
</evidence>
<proteinExistence type="predicted"/>
<dbReference type="SUPFAM" id="SSF46785">
    <property type="entry name" value="Winged helix' DNA-binding domain"/>
    <property type="match status" value="1"/>
</dbReference>
<dbReference type="STRING" id="948102.BKG76_11420"/>
<protein>
    <recommendedName>
        <fullName evidence="1">HTH marR-type domain-containing protein</fullName>
    </recommendedName>
</protein>
<dbReference type="InterPro" id="IPR039422">
    <property type="entry name" value="MarR/SlyA-like"/>
</dbReference>
<dbReference type="RefSeq" id="WP_070937741.1">
    <property type="nucleotide sequence ID" value="NZ_MLIK01000019.1"/>
</dbReference>
<feature type="domain" description="HTH marR-type" evidence="1">
    <location>
        <begin position="13"/>
        <end position="143"/>
    </location>
</feature>
<dbReference type="GO" id="GO:0003700">
    <property type="term" value="F:DNA-binding transcription factor activity"/>
    <property type="evidence" value="ECO:0007669"/>
    <property type="project" value="InterPro"/>
</dbReference>
<dbReference type="GeneID" id="57167409"/>
<dbReference type="Gene3D" id="1.10.10.10">
    <property type="entry name" value="Winged helix-like DNA-binding domain superfamily/Winged helix DNA-binding domain"/>
    <property type="match status" value="1"/>
</dbReference>
<comment type="caution">
    <text evidence="2">The sequence shown here is derived from an EMBL/GenBank/DDBJ whole genome shotgun (WGS) entry which is preliminary data.</text>
</comment>